<evidence type="ECO:0000313" key="2">
    <source>
        <dbReference type="EMBL" id="WVZ11108.1"/>
    </source>
</evidence>
<dbReference type="Proteomes" id="UP001374535">
    <property type="component" value="Chromosome 5"/>
</dbReference>
<dbReference type="AlphaFoldDB" id="A0AAQ3NMN2"/>
<name>A0AAQ3NMN2_VIGMU</name>
<evidence type="ECO:0000313" key="3">
    <source>
        <dbReference type="Proteomes" id="UP001374535"/>
    </source>
</evidence>
<dbReference type="EMBL" id="CP144696">
    <property type="protein sequence ID" value="WVZ11108.1"/>
    <property type="molecule type" value="Genomic_DNA"/>
</dbReference>
<accession>A0AAQ3NMN2</accession>
<dbReference type="InterPro" id="IPR044710">
    <property type="entry name" value="PTAC6"/>
</dbReference>
<dbReference type="PANTHER" id="PTHR35994">
    <property type="entry name" value="EXPRESSED PROTEIN"/>
    <property type="match status" value="1"/>
</dbReference>
<protein>
    <submittedName>
        <fullName evidence="2">Uncharacterized protein</fullName>
    </submittedName>
</protein>
<gene>
    <name evidence="2" type="ORF">V8G54_015638</name>
</gene>
<dbReference type="GO" id="GO:0000427">
    <property type="term" value="C:plastid-encoded plastid RNA polymerase complex"/>
    <property type="evidence" value="ECO:0007669"/>
    <property type="project" value="InterPro"/>
</dbReference>
<dbReference type="PANTHER" id="PTHR35994:SF1">
    <property type="entry name" value="PLASTID TRANSCRIPTIONALLY ACTIVE PROTEIN 6, CHLOROPLASTIC"/>
    <property type="match status" value="1"/>
</dbReference>
<reference evidence="2 3" key="1">
    <citation type="journal article" date="2023" name="Life. Sci Alliance">
        <title>Evolutionary insights into 3D genome organization and epigenetic landscape of Vigna mungo.</title>
        <authorList>
            <person name="Junaid A."/>
            <person name="Singh B."/>
            <person name="Bhatia S."/>
        </authorList>
    </citation>
    <scope>NUCLEOTIDE SEQUENCE [LARGE SCALE GENOMIC DNA]</scope>
    <source>
        <strain evidence="2">Urdbean</strain>
    </source>
</reference>
<feature type="region of interest" description="Disordered" evidence="1">
    <location>
        <begin position="176"/>
        <end position="219"/>
    </location>
</feature>
<organism evidence="2 3">
    <name type="scientific">Vigna mungo</name>
    <name type="common">Black gram</name>
    <name type="synonym">Phaseolus mungo</name>
    <dbReference type="NCBI Taxonomy" id="3915"/>
    <lineage>
        <taxon>Eukaryota</taxon>
        <taxon>Viridiplantae</taxon>
        <taxon>Streptophyta</taxon>
        <taxon>Embryophyta</taxon>
        <taxon>Tracheophyta</taxon>
        <taxon>Spermatophyta</taxon>
        <taxon>Magnoliopsida</taxon>
        <taxon>eudicotyledons</taxon>
        <taxon>Gunneridae</taxon>
        <taxon>Pentapetalae</taxon>
        <taxon>rosids</taxon>
        <taxon>fabids</taxon>
        <taxon>Fabales</taxon>
        <taxon>Fabaceae</taxon>
        <taxon>Papilionoideae</taxon>
        <taxon>50 kb inversion clade</taxon>
        <taxon>NPAAA clade</taxon>
        <taxon>indigoferoid/millettioid clade</taxon>
        <taxon>Phaseoleae</taxon>
        <taxon>Vigna</taxon>
    </lineage>
</organism>
<evidence type="ECO:0000256" key="1">
    <source>
        <dbReference type="SAM" id="MobiDB-lite"/>
    </source>
</evidence>
<sequence>MFPLILIPLFCSWHSSGIEEFSLTILIPPTLLLRRALRNPRRCHHIHQKNRPRELANLIALFFIVVHHLYIRCAQSDYGSYNVMEPPIDAPRDPLYKTEREILKEYWMVDHDRTNEAGKSCSIHLYASVYLTKHYKNRRLGDPEFVLDFEEIYVIDSKTKSITRAKVLVLDSRARKKHEKKSLGTAQSQNPTPGGEMQGGDTQHWTPGGRPLPPGGGAI</sequence>
<keyword evidence="3" id="KW-1185">Reference proteome</keyword>
<feature type="compositionally biased region" description="Pro residues" evidence="1">
    <location>
        <begin position="210"/>
        <end position="219"/>
    </location>
</feature>
<proteinExistence type="predicted"/>